<evidence type="ECO:0000256" key="15">
    <source>
        <dbReference type="ARBA" id="ARBA00023098"/>
    </source>
</evidence>
<dbReference type="GO" id="GO:0004031">
    <property type="term" value="F:aldehyde oxidase activity"/>
    <property type="evidence" value="ECO:0000318"/>
    <property type="project" value="GO_Central"/>
</dbReference>
<dbReference type="InterPro" id="IPR037165">
    <property type="entry name" value="AldOxase/xan_DH_Mopterin-bd_sf"/>
</dbReference>
<evidence type="ECO:0000256" key="8">
    <source>
        <dbReference type="ARBA" id="ARBA00022630"/>
    </source>
</evidence>
<dbReference type="InterPro" id="IPR008274">
    <property type="entry name" value="AldOxase/xan_DH_MoCoBD1"/>
</dbReference>
<dbReference type="InterPro" id="IPR022407">
    <property type="entry name" value="OxRdtase_Mopterin_BS"/>
</dbReference>
<dbReference type="FunFam" id="3.10.20.30:FF:000015">
    <property type="entry name" value="Aldehyde oxidase 1"/>
    <property type="match status" value="1"/>
</dbReference>
<dbReference type="PANTHER" id="PTHR45444:SF3">
    <property type="entry name" value="XANTHINE DEHYDROGENASE"/>
    <property type="match status" value="1"/>
</dbReference>
<dbReference type="Gene3D" id="1.10.150.120">
    <property type="entry name" value="[2Fe-2S]-binding domain"/>
    <property type="match status" value="1"/>
</dbReference>
<evidence type="ECO:0000256" key="14">
    <source>
        <dbReference type="ARBA" id="ARBA00023014"/>
    </source>
</evidence>
<dbReference type="InterPro" id="IPR001041">
    <property type="entry name" value="2Fe-2S_ferredoxin-type"/>
</dbReference>
<feature type="binding site" evidence="21">
    <location>
        <position position="59"/>
    </location>
    <ligand>
        <name>[2Fe-2S] cluster</name>
        <dbReference type="ChEBI" id="CHEBI:190135"/>
        <label>1</label>
    </ligand>
</feature>
<dbReference type="GO" id="GO:0005737">
    <property type="term" value="C:cytoplasm"/>
    <property type="evidence" value="ECO:0007669"/>
    <property type="project" value="UniProtKB-SubCell"/>
</dbReference>
<dbReference type="Ensembl" id="ENSACAT00000051388.1">
    <property type="protein sequence ID" value="ENSACAP00000029309.1"/>
    <property type="gene ID" value="ENSACAG00000036597.1"/>
</dbReference>
<feature type="binding site" evidence="20">
    <location>
        <position position="421"/>
    </location>
    <ligand>
        <name>FAD</name>
        <dbReference type="ChEBI" id="CHEBI:57692"/>
    </ligand>
</feature>
<feature type="binding site" evidence="20">
    <location>
        <position position="439"/>
    </location>
    <ligand>
        <name>FAD</name>
        <dbReference type="ChEBI" id="CHEBI:57692"/>
    </ligand>
</feature>
<reference evidence="24" key="2">
    <citation type="submission" date="2025-08" db="UniProtKB">
        <authorList>
            <consortium name="Ensembl"/>
        </authorList>
    </citation>
    <scope>IDENTIFICATION</scope>
</reference>
<dbReference type="Pfam" id="PF01315">
    <property type="entry name" value="Ald_Xan_dh_C"/>
    <property type="match status" value="1"/>
</dbReference>
<feature type="binding site" evidence="21">
    <location>
        <position position="931"/>
    </location>
    <ligand>
        <name>Mo-molybdopterin</name>
        <dbReference type="ChEBI" id="CHEBI:71302"/>
    </ligand>
    <ligandPart>
        <name>Mo</name>
        <dbReference type="ChEBI" id="CHEBI:28685"/>
    </ligandPart>
</feature>
<feature type="binding site" evidence="21">
    <location>
        <position position="124"/>
    </location>
    <ligand>
        <name>[2Fe-2S] cluster</name>
        <dbReference type="ChEBI" id="CHEBI:190135"/>
        <label>2</label>
    </ligand>
</feature>
<evidence type="ECO:0000256" key="4">
    <source>
        <dbReference type="ARBA" id="ARBA00011738"/>
    </source>
</evidence>
<dbReference type="GO" id="GO:0043546">
    <property type="term" value="F:molybdopterin cofactor binding"/>
    <property type="evidence" value="ECO:0007669"/>
    <property type="project" value="InterPro"/>
</dbReference>
<dbReference type="InterPro" id="IPR014313">
    <property type="entry name" value="Aldehyde_oxidase"/>
</dbReference>
<dbReference type="InterPro" id="IPR036010">
    <property type="entry name" value="2Fe-2S_ferredoxin-like_sf"/>
</dbReference>
<evidence type="ECO:0000256" key="16">
    <source>
        <dbReference type="ARBA" id="ARBA00034078"/>
    </source>
</evidence>
<dbReference type="PROSITE" id="PS00559">
    <property type="entry name" value="MOLYBDOPTERIN_EUK"/>
    <property type="match status" value="1"/>
</dbReference>
<evidence type="ECO:0000256" key="3">
    <source>
        <dbReference type="ARBA" id="ARBA00006849"/>
    </source>
</evidence>
<dbReference type="InterPro" id="IPR002346">
    <property type="entry name" value="Mopterin_DH_FAD-bd"/>
</dbReference>
<comment type="catalytic activity">
    <reaction evidence="18">
        <text>retinal + O2 + H2O = retinoate + H2O2 + H(+)</text>
        <dbReference type="Rhea" id="RHEA:56736"/>
        <dbReference type="ChEBI" id="CHEBI:15035"/>
        <dbReference type="ChEBI" id="CHEBI:15036"/>
        <dbReference type="ChEBI" id="CHEBI:15377"/>
        <dbReference type="ChEBI" id="CHEBI:15378"/>
        <dbReference type="ChEBI" id="CHEBI:15379"/>
        <dbReference type="ChEBI" id="CHEBI:16240"/>
    </reaction>
</comment>
<dbReference type="GeneTree" id="ENSGT00950000183114"/>
<evidence type="ECO:0000313" key="25">
    <source>
        <dbReference type="Proteomes" id="UP000001646"/>
    </source>
</evidence>
<evidence type="ECO:0000256" key="9">
    <source>
        <dbReference type="ARBA" id="ARBA00022714"/>
    </source>
</evidence>
<dbReference type="Gene3D" id="3.30.390.50">
    <property type="entry name" value="CO dehydrogenase flavoprotein, C-terminal domain"/>
    <property type="match status" value="1"/>
</dbReference>
<dbReference type="Proteomes" id="UP000001646">
    <property type="component" value="Chromosome 1"/>
</dbReference>
<evidence type="ECO:0000256" key="12">
    <source>
        <dbReference type="ARBA" id="ARBA00023002"/>
    </source>
</evidence>
<organism evidence="24 25">
    <name type="scientific">Anolis carolinensis</name>
    <name type="common">Green anole</name>
    <name type="synonym">American chameleon</name>
    <dbReference type="NCBI Taxonomy" id="28377"/>
    <lineage>
        <taxon>Eukaryota</taxon>
        <taxon>Metazoa</taxon>
        <taxon>Chordata</taxon>
        <taxon>Craniata</taxon>
        <taxon>Vertebrata</taxon>
        <taxon>Euteleostomi</taxon>
        <taxon>Lepidosauria</taxon>
        <taxon>Squamata</taxon>
        <taxon>Bifurcata</taxon>
        <taxon>Unidentata</taxon>
        <taxon>Episquamata</taxon>
        <taxon>Toxicofera</taxon>
        <taxon>Iguania</taxon>
        <taxon>Dactyloidae</taxon>
        <taxon>Anolis</taxon>
    </lineage>
</organism>
<dbReference type="Gene3D" id="3.10.20.30">
    <property type="match status" value="1"/>
</dbReference>
<feature type="binding site" evidence="20">
    <location>
        <position position="933"/>
    </location>
    <ligand>
        <name>substrate</name>
    </ligand>
</feature>
<evidence type="ECO:0000256" key="18">
    <source>
        <dbReference type="ARBA" id="ARBA00049438"/>
    </source>
</evidence>
<keyword evidence="9 21" id="KW-0001">2Fe-2S</keyword>
<dbReference type="InterPro" id="IPR036683">
    <property type="entry name" value="CO_DH_flav_C_dom_sf"/>
</dbReference>
<evidence type="ECO:0000256" key="11">
    <source>
        <dbReference type="ARBA" id="ARBA00022827"/>
    </source>
</evidence>
<dbReference type="GO" id="GO:0051537">
    <property type="term" value="F:2 iron, 2 sulfur cluster binding"/>
    <property type="evidence" value="ECO:0007669"/>
    <property type="project" value="UniProtKB-KW"/>
</dbReference>
<evidence type="ECO:0000313" key="24">
    <source>
        <dbReference type="Ensembl" id="ENSACAP00000029309.1"/>
    </source>
</evidence>
<feature type="binding site" evidence="21">
    <location>
        <position position="1098"/>
    </location>
    <ligand>
        <name>Mo-molybdopterin</name>
        <dbReference type="ChEBI" id="CHEBI:71302"/>
    </ligand>
    <ligandPart>
        <name>Mo</name>
        <dbReference type="ChEBI" id="CHEBI:28685"/>
    </ligandPart>
</feature>
<feature type="binding site" evidence="21">
    <location>
        <position position="127"/>
    </location>
    <ligand>
        <name>[2Fe-2S] cluster</name>
        <dbReference type="ChEBI" id="CHEBI:190135"/>
        <label>2</label>
    </ligand>
</feature>
<evidence type="ECO:0000256" key="6">
    <source>
        <dbReference type="ARBA" id="ARBA00022490"/>
    </source>
</evidence>
<keyword evidence="6" id="KW-0963">Cytoplasm</keyword>
<reference evidence="24" key="3">
    <citation type="submission" date="2025-09" db="UniProtKB">
        <authorList>
            <consortium name="Ensembl"/>
        </authorList>
    </citation>
    <scope>IDENTIFICATION</scope>
</reference>
<reference evidence="24 25" key="1">
    <citation type="submission" date="2009-12" db="EMBL/GenBank/DDBJ databases">
        <title>The Genome Sequence of Anolis carolinensis (Green Anole Lizard).</title>
        <authorList>
            <consortium name="The Genome Sequencing Platform"/>
            <person name="Di Palma F."/>
            <person name="Alfoldi J."/>
            <person name="Heiman D."/>
            <person name="Young S."/>
            <person name="Grabherr M."/>
            <person name="Johnson J."/>
            <person name="Lander E.S."/>
            <person name="Lindblad-Toh K."/>
        </authorList>
    </citation>
    <scope>NUCLEOTIDE SEQUENCE [LARGE SCALE GENOMIC DNA]</scope>
    <source>
        <strain evidence="24 25">JBL SC #1</strain>
    </source>
</reference>
<dbReference type="SUPFAM" id="SSF56176">
    <property type="entry name" value="FAD-binding/transporter-associated domain-like"/>
    <property type="match status" value="1"/>
</dbReference>
<evidence type="ECO:0000256" key="19">
    <source>
        <dbReference type="PIRSR" id="PIRSR000127-1"/>
    </source>
</evidence>
<dbReference type="FunFam" id="3.30.390.50:FF:000001">
    <property type="entry name" value="Xanthine dehydrogenase oxidase"/>
    <property type="match status" value="1"/>
</dbReference>
<dbReference type="Pfam" id="PF03450">
    <property type="entry name" value="CO_deh_flav_C"/>
    <property type="match status" value="1"/>
</dbReference>
<dbReference type="InterPro" id="IPR046867">
    <property type="entry name" value="AldOxase/xan_DH_MoCoBD2"/>
</dbReference>
<feature type="binding site" evidence="21">
    <location>
        <position position="817"/>
    </location>
    <ligand>
        <name>Mo-molybdopterin</name>
        <dbReference type="ChEBI" id="CHEBI:71302"/>
    </ligand>
    <ligandPart>
        <name>Mo</name>
        <dbReference type="ChEBI" id="CHEBI:28685"/>
    </ligandPart>
</feature>
<dbReference type="GO" id="GO:0006629">
    <property type="term" value="P:lipid metabolic process"/>
    <property type="evidence" value="ECO:0007669"/>
    <property type="project" value="UniProtKB-KW"/>
</dbReference>
<dbReference type="Gene3D" id="3.30.365.10">
    <property type="entry name" value="Aldehyde oxidase/xanthine dehydrogenase, molybdopterin binding domain"/>
    <property type="match status" value="4"/>
</dbReference>
<keyword evidence="15" id="KW-0443">Lipid metabolism</keyword>
<dbReference type="InterPro" id="IPR016167">
    <property type="entry name" value="FAD-bd_PCMH_sub1"/>
</dbReference>
<evidence type="ECO:0000259" key="22">
    <source>
        <dbReference type="PROSITE" id="PS51085"/>
    </source>
</evidence>
<keyword evidence="7 21" id="KW-0500">Molybdenum</keyword>
<feature type="binding site" evidence="21">
    <location>
        <position position="54"/>
    </location>
    <ligand>
        <name>[2Fe-2S] cluster</name>
        <dbReference type="ChEBI" id="CHEBI:190135"/>
        <label>1</label>
    </ligand>
</feature>
<keyword evidence="25" id="KW-1185">Reference proteome</keyword>
<keyword evidence="13 21" id="KW-0408">Iron</keyword>
<keyword evidence="14 21" id="KW-0411">Iron-sulfur</keyword>
<comment type="cofactor">
    <cofactor evidence="21">
        <name>Mo-molybdopterin</name>
        <dbReference type="ChEBI" id="CHEBI:71302"/>
    </cofactor>
    <text evidence="21">Binds 1 Mo-molybdopterin (Mo-MPT) cofactor per subunit.</text>
</comment>
<dbReference type="GO" id="GO:0005506">
    <property type="term" value="F:iron ion binding"/>
    <property type="evidence" value="ECO:0007669"/>
    <property type="project" value="InterPro"/>
</dbReference>
<dbReference type="InParanoid" id="A0A803T269"/>
<dbReference type="InterPro" id="IPR036318">
    <property type="entry name" value="FAD-bd_PCMH-like_sf"/>
</dbReference>
<dbReference type="PROSITE" id="PS51387">
    <property type="entry name" value="FAD_PCMH"/>
    <property type="match status" value="1"/>
</dbReference>
<feature type="binding site" evidence="21">
    <location>
        <position position="786"/>
    </location>
    <ligand>
        <name>Mo-molybdopterin</name>
        <dbReference type="ChEBI" id="CHEBI:71302"/>
    </ligand>
    <ligandPart>
        <name>Mo</name>
        <dbReference type="ChEBI" id="CHEBI:28685"/>
    </ligandPart>
</feature>
<feature type="binding site" evidence="21">
    <location>
        <position position="159"/>
    </location>
    <ligand>
        <name>[2Fe-2S] cluster</name>
        <dbReference type="ChEBI" id="CHEBI:190135"/>
        <label>2</label>
    </ligand>
</feature>
<evidence type="ECO:0000256" key="7">
    <source>
        <dbReference type="ARBA" id="ARBA00022505"/>
    </source>
</evidence>
<accession>A0A803T269</accession>
<dbReference type="InterPro" id="IPR002888">
    <property type="entry name" value="2Fe-2S-bd"/>
</dbReference>
<proteinExistence type="inferred from homology"/>
<dbReference type="FunFam" id="3.30.43.10:FF:000001">
    <property type="entry name" value="Xanthine dehydrogenase/oxidase"/>
    <property type="match status" value="1"/>
</dbReference>
<evidence type="ECO:0000256" key="2">
    <source>
        <dbReference type="ARBA" id="ARBA00004496"/>
    </source>
</evidence>
<feature type="binding site" evidence="20">
    <location>
        <begin position="274"/>
        <end position="281"/>
    </location>
    <ligand>
        <name>FAD</name>
        <dbReference type="ChEBI" id="CHEBI:57692"/>
    </ligand>
</feature>
<dbReference type="PROSITE" id="PS00197">
    <property type="entry name" value="2FE2S_FER_1"/>
    <property type="match status" value="1"/>
</dbReference>
<dbReference type="SUPFAM" id="SSF56003">
    <property type="entry name" value="Molybdenum cofactor-binding domain"/>
    <property type="match status" value="1"/>
</dbReference>
<dbReference type="InterPro" id="IPR012675">
    <property type="entry name" value="Beta-grasp_dom_sf"/>
</dbReference>
<dbReference type="SMART" id="SM01092">
    <property type="entry name" value="CO_deh_flav_C"/>
    <property type="match status" value="1"/>
</dbReference>
<dbReference type="InterPro" id="IPR006058">
    <property type="entry name" value="2Fe2S_fd_BS"/>
</dbReference>
<evidence type="ECO:0000256" key="10">
    <source>
        <dbReference type="ARBA" id="ARBA00022723"/>
    </source>
</evidence>
<dbReference type="FunFam" id="3.30.465.10:FF:000004">
    <property type="entry name" value="Xanthine dehydrogenase/oxidase"/>
    <property type="match status" value="1"/>
</dbReference>
<evidence type="ECO:0000256" key="21">
    <source>
        <dbReference type="PIRSR" id="PIRSR000127-3"/>
    </source>
</evidence>
<dbReference type="Pfam" id="PF20256">
    <property type="entry name" value="MoCoBD_2"/>
    <property type="match status" value="1"/>
</dbReference>
<dbReference type="Gene3D" id="3.30.465.10">
    <property type="match status" value="1"/>
</dbReference>
<evidence type="ECO:0000259" key="23">
    <source>
        <dbReference type="PROSITE" id="PS51387"/>
    </source>
</evidence>
<comment type="subcellular location">
    <subcellularLocation>
        <location evidence="2">Cytoplasm</location>
    </subcellularLocation>
</comment>
<dbReference type="FunFam" id="3.30.365.10:FF:000001">
    <property type="entry name" value="Xanthine dehydrogenase oxidase"/>
    <property type="match status" value="1"/>
</dbReference>
<dbReference type="FunFam" id="3.30.365.10:FF:000004">
    <property type="entry name" value="Xanthine dehydrogenase oxidase"/>
    <property type="match status" value="1"/>
</dbReference>
<protein>
    <recommendedName>
        <fullName evidence="5">aldehyde oxidase</fullName>
        <ecNumber evidence="5">1.2.3.1</ecNumber>
    </recommendedName>
</protein>
<dbReference type="FunFam" id="3.90.1170.50:FF:000001">
    <property type="entry name" value="Aldehyde oxidase 1"/>
    <property type="match status" value="1"/>
</dbReference>
<dbReference type="PIRSF" id="PIRSF000127">
    <property type="entry name" value="Xanthine_DH"/>
    <property type="match status" value="1"/>
</dbReference>
<dbReference type="SUPFAM" id="SSF54665">
    <property type="entry name" value="CO dehydrogenase molybdoprotein N-domain-like"/>
    <property type="match status" value="1"/>
</dbReference>
<feature type="binding site" evidence="21">
    <location>
        <position position="84"/>
    </location>
    <ligand>
        <name>[2Fe-2S] cluster</name>
        <dbReference type="ChEBI" id="CHEBI:190135"/>
        <label>1</label>
    </ligand>
</feature>
<dbReference type="Pfam" id="PF00941">
    <property type="entry name" value="FAD_binding_5"/>
    <property type="match status" value="1"/>
</dbReference>
<dbReference type="InterPro" id="IPR016166">
    <property type="entry name" value="FAD-bd_PCMH"/>
</dbReference>
<evidence type="ECO:0000256" key="5">
    <source>
        <dbReference type="ARBA" id="ARBA00013041"/>
    </source>
</evidence>
<comment type="catalytic activity">
    <reaction evidence="17">
        <text>an aldehyde + O2 + H2O = a carboxylate + H2O2 + H(+)</text>
        <dbReference type="Rhea" id="RHEA:16829"/>
        <dbReference type="ChEBI" id="CHEBI:15377"/>
        <dbReference type="ChEBI" id="CHEBI:15378"/>
        <dbReference type="ChEBI" id="CHEBI:15379"/>
        <dbReference type="ChEBI" id="CHEBI:16240"/>
        <dbReference type="ChEBI" id="CHEBI:17478"/>
        <dbReference type="ChEBI" id="CHEBI:29067"/>
        <dbReference type="EC" id="1.2.3.1"/>
    </reaction>
</comment>
<comment type="subunit">
    <text evidence="4">Homodimer.</text>
</comment>
<feature type="binding site" evidence="21">
    <location>
        <position position="161"/>
    </location>
    <ligand>
        <name>[2Fe-2S] cluster</name>
        <dbReference type="ChEBI" id="CHEBI:190135"/>
        <label>2</label>
    </ligand>
</feature>
<dbReference type="FunFam" id="3.30.365.10:FF:000003">
    <property type="entry name" value="Aldehyde oxidase 1"/>
    <property type="match status" value="1"/>
</dbReference>
<comment type="similarity">
    <text evidence="3">Belongs to the xanthine dehydrogenase family.</text>
</comment>
<comment type="cofactor">
    <cofactor evidence="21">
        <name>[2Fe-2S] cluster</name>
        <dbReference type="ChEBI" id="CHEBI:190135"/>
    </cofactor>
    <text evidence="21">Binds 2 [2Fe-2S] clusters.</text>
</comment>
<keyword evidence="12" id="KW-0560">Oxidoreductase</keyword>
<evidence type="ECO:0000256" key="13">
    <source>
        <dbReference type="ARBA" id="ARBA00023004"/>
    </source>
</evidence>
<dbReference type="Pfam" id="PF01799">
    <property type="entry name" value="Fer2_2"/>
    <property type="match status" value="1"/>
</dbReference>
<dbReference type="Pfam" id="PF00111">
    <property type="entry name" value="Fer2"/>
    <property type="match status" value="1"/>
</dbReference>
<dbReference type="Gene3D" id="3.90.1170.50">
    <property type="entry name" value="Aldehyde oxidase/xanthine dehydrogenase, a/b hammerhead"/>
    <property type="match status" value="1"/>
</dbReference>
<dbReference type="NCBIfam" id="TIGR02969">
    <property type="entry name" value="mam_aldehyde_ox"/>
    <property type="match status" value="1"/>
</dbReference>
<sequence>MSLLGATESHELIFFVNEKKISVKNADPETTLLSYLRKKHILFFICLTGTKYGCGVGGCGACTVMISIYNPFSKKILRYSANACLIPICSLHGAAVTTVEGVGSTKSHIHPVQERIAKWHGSQCGFCTPGMVMSIYTLLQNYSEPSSEQIYEALVGNLCRCTGYRPIIEGCKTFCKTKDFSCCKIKEKGNCCMDIEETLSSCKQNEISQKLFTTEEFQPQDPTQKHFFPPELVLMATAQQKRTLSFRGERTTWISPSSLKELLELKSKFPKAPLVVGNTIVGTELVFKGAFHPVIISPTRIFDLNTVIFSKTGLTLGATCSLSLMKDILTNIVSELPREKVGIFHALLQQLKCLGGRQIRNMACLGGNIISRQTSSDLNPVLAAGCSVLNVASKRGSRQIPLDEDFLTGSENTSLAADEILVSVYIPYSKMGEFVSAFRQAQRRENALPIVNAGMRVSFKSGSDIIADISIYFGGIASTTICAKKSCQMLKGRAWNEHTLEEACRLVSKEISILPPTPEGMTEYKQTLAISFIFKFYFQIVQQFNYMHSFGHQAVPMNHMSILKTFDTTLPQGSQKYQDVDPAQLPHDTIGCPLMHHAGVKHATGEAIYCDDMHTVENELFLALVTSSRAHAKIVSIDVSETLQLPGVIDVITVKDVPGRNEFCCISEPESLFVTDKVTCVGQIICAVIADSATHAKRATSTVKIIYKDLEPVVLTIEEATEHKSFFSPERKLEQGNVQKGFLGAEHILEGEIHIGGQEHFYMETQSVLVVPKGEDKEIDIYVSSQHPSFTQELVASVLNIPYNRIRCHVKRVGGGFGGKVTKPAILAAITAVAANKTGHAVRCVLDRGDDMLITGGRHPFFGRYKVGFMNDGTIVALDVRYYSNAGCTPDESVTVMENALLRMDNAYKIPNLLCQGCVCRTNLPSNTAFRGFGFPQSALVTETLITDIATKTGLPPEKIREKNMYKTLDRTHYKQEVNPKNLIRCWNECMKKSCFYKRKEDVEKFNKYNYWKKKGIAIIPLKYSIGFEPKFLNQAAALVHIYLDGHVLVTHGGVELGQGIHTKIMQIASRELKIPMSYIYISETSTVTVPNTRPTAASIGTDINGMAVKNACETLMKRLQPIMDENPEGKWKDWITEAFHQSIGLSATGFFRGYDTNMDWEKGEGHPFEYFVFGAACSEVEIDCLTGDHKNIRTDIVMDVGCSINPAIDIGQIEGAFVQGLGLYTMEVLKYSPEGVLRTCGPNQYKIPAICDIPEQFSVSLLSSSQNISAIYSSKAIGEPALFLGCSVFFAIKDAISAARKERGLTGLFTLHSPATPEHIRMACVDQFTMRSSKNKSDVLSAATSS</sequence>
<dbReference type="InterPro" id="IPR005107">
    <property type="entry name" value="CO_DH_flav_C"/>
</dbReference>
<feature type="binding site" evidence="21">
    <location>
        <position position="62"/>
    </location>
    <ligand>
        <name>[2Fe-2S] cluster</name>
        <dbReference type="ChEBI" id="CHEBI:190135"/>
        <label>1</label>
    </ligand>
</feature>
<comment type="cofactor">
    <cofactor evidence="16">
        <name>[2Fe-2S] cluster</name>
        <dbReference type="ChEBI" id="CHEBI:190135"/>
    </cofactor>
</comment>
<keyword evidence="11 20" id="KW-0274">FAD</keyword>
<evidence type="ECO:0000256" key="20">
    <source>
        <dbReference type="PIRSR" id="PIRSR000127-2"/>
    </source>
</evidence>
<dbReference type="InterPro" id="IPR016208">
    <property type="entry name" value="Ald_Oxase/xanthine_DH-like"/>
</dbReference>
<dbReference type="SMART" id="SM01008">
    <property type="entry name" value="Ald_Xan_dh_C"/>
    <property type="match status" value="1"/>
</dbReference>
<dbReference type="SUPFAM" id="SSF55447">
    <property type="entry name" value="CO dehydrogenase flavoprotein C-terminal domain-like"/>
    <property type="match status" value="1"/>
</dbReference>
<keyword evidence="10 21" id="KW-0479">Metal-binding</keyword>
<comment type="cofactor">
    <cofactor evidence="1 20">
        <name>FAD</name>
        <dbReference type="ChEBI" id="CHEBI:57692"/>
    </cofactor>
</comment>
<feature type="domain" description="2Fe-2S ferredoxin-type" evidence="22">
    <location>
        <begin position="10"/>
        <end position="102"/>
    </location>
</feature>
<dbReference type="FunFam" id="1.10.150.120:FF:000001">
    <property type="entry name" value="Aldehyde oxidase 1"/>
    <property type="match status" value="1"/>
</dbReference>
<dbReference type="SUPFAM" id="SSF54292">
    <property type="entry name" value="2Fe-2S ferredoxin-like"/>
    <property type="match status" value="1"/>
</dbReference>
<dbReference type="PROSITE" id="PS51085">
    <property type="entry name" value="2FE2S_FER_2"/>
    <property type="match status" value="1"/>
</dbReference>
<dbReference type="Gene3D" id="3.30.43.10">
    <property type="entry name" value="Uridine Diphospho-n-acetylenolpyruvylglucosamine Reductase, domain 2"/>
    <property type="match status" value="1"/>
</dbReference>
<keyword evidence="8" id="KW-0285">Flavoprotein</keyword>
<dbReference type="InterPro" id="IPR036856">
    <property type="entry name" value="Ald_Oxase/Xan_DH_a/b_sf"/>
</dbReference>
<dbReference type="InterPro" id="IPR036884">
    <property type="entry name" value="2Fe-2S-bd_dom_sf"/>
</dbReference>
<feature type="active site" description="Proton acceptor" evidence="19">
    <location>
        <position position="1280"/>
    </location>
</feature>
<dbReference type="Pfam" id="PF02738">
    <property type="entry name" value="MoCoBD_1"/>
    <property type="match status" value="1"/>
</dbReference>
<dbReference type="InterPro" id="IPR000674">
    <property type="entry name" value="Ald_Oxase/Xan_DH_a/b"/>
</dbReference>
<evidence type="ECO:0000256" key="1">
    <source>
        <dbReference type="ARBA" id="ARBA00001974"/>
    </source>
</evidence>
<dbReference type="InterPro" id="IPR016169">
    <property type="entry name" value="FAD-bd_PCMH_sub2"/>
</dbReference>
<dbReference type="GO" id="GO:0071949">
    <property type="term" value="F:FAD binding"/>
    <property type="evidence" value="ECO:0007669"/>
    <property type="project" value="InterPro"/>
</dbReference>
<name>A0A803T269_ANOCA</name>
<evidence type="ECO:0000256" key="17">
    <source>
        <dbReference type="ARBA" id="ARBA00047679"/>
    </source>
</evidence>
<feature type="domain" description="FAD-binding PCMH-type" evidence="23">
    <location>
        <begin position="246"/>
        <end position="431"/>
    </location>
</feature>
<dbReference type="GO" id="GO:0051287">
    <property type="term" value="F:NAD binding"/>
    <property type="evidence" value="ECO:0007669"/>
    <property type="project" value="InterPro"/>
</dbReference>
<feature type="binding site" evidence="20">
    <location>
        <position position="377"/>
    </location>
    <ligand>
        <name>FAD</name>
        <dbReference type="ChEBI" id="CHEBI:57692"/>
    </ligand>
</feature>
<gene>
    <name evidence="24" type="primary">LOC100565091</name>
</gene>
<dbReference type="SUPFAM" id="SSF47741">
    <property type="entry name" value="CO dehydrogenase ISP C-domain like"/>
    <property type="match status" value="1"/>
</dbReference>
<dbReference type="PANTHER" id="PTHR45444">
    <property type="entry name" value="XANTHINE DEHYDROGENASE"/>
    <property type="match status" value="1"/>
</dbReference>
<dbReference type="EC" id="1.2.3.1" evidence="5"/>